<comment type="caution">
    <text evidence="1">The sequence shown here is derived from an EMBL/GenBank/DDBJ whole genome shotgun (WGS) entry which is preliminary data.</text>
</comment>
<gene>
    <name evidence="1" type="ORF">BDY19DRAFT_910554</name>
</gene>
<reference evidence="1" key="1">
    <citation type="journal article" date="2021" name="Environ. Microbiol.">
        <title>Gene family expansions and transcriptome signatures uncover fungal adaptations to wood decay.</title>
        <authorList>
            <person name="Hage H."/>
            <person name="Miyauchi S."/>
            <person name="Viragh M."/>
            <person name="Drula E."/>
            <person name="Min B."/>
            <person name="Chaduli D."/>
            <person name="Navarro D."/>
            <person name="Favel A."/>
            <person name="Norest M."/>
            <person name="Lesage-Meessen L."/>
            <person name="Balint B."/>
            <person name="Merenyi Z."/>
            <person name="de Eugenio L."/>
            <person name="Morin E."/>
            <person name="Martinez A.T."/>
            <person name="Baldrian P."/>
            <person name="Stursova M."/>
            <person name="Martinez M.J."/>
            <person name="Novotny C."/>
            <person name="Magnuson J.K."/>
            <person name="Spatafora J.W."/>
            <person name="Maurice S."/>
            <person name="Pangilinan J."/>
            <person name="Andreopoulos W."/>
            <person name="LaButti K."/>
            <person name="Hundley H."/>
            <person name="Na H."/>
            <person name="Kuo A."/>
            <person name="Barry K."/>
            <person name="Lipzen A."/>
            <person name="Henrissat B."/>
            <person name="Riley R."/>
            <person name="Ahrendt S."/>
            <person name="Nagy L.G."/>
            <person name="Grigoriev I.V."/>
            <person name="Martin F."/>
            <person name="Rosso M.N."/>
        </authorList>
    </citation>
    <scope>NUCLEOTIDE SEQUENCE</scope>
    <source>
        <strain evidence="1">CBS 384.51</strain>
    </source>
</reference>
<organism evidence="1 2">
    <name type="scientific">Irpex rosettiformis</name>
    <dbReference type="NCBI Taxonomy" id="378272"/>
    <lineage>
        <taxon>Eukaryota</taxon>
        <taxon>Fungi</taxon>
        <taxon>Dikarya</taxon>
        <taxon>Basidiomycota</taxon>
        <taxon>Agaricomycotina</taxon>
        <taxon>Agaricomycetes</taxon>
        <taxon>Polyporales</taxon>
        <taxon>Irpicaceae</taxon>
        <taxon>Irpex</taxon>
    </lineage>
</organism>
<evidence type="ECO:0000313" key="1">
    <source>
        <dbReference type="EMBL" id="KAI0083488.1"/>
    </source>
</evidence>
<evidence type="ECO:0000313" key="2">
    <source>
        <dbReference type="Proteomes" id="UP001055072"/>
    </source>
</evidence>
<protein>
    <submittedName>
        <fullName evidence="1">Uncharacterized protein</fullName>
    </submittedName>
</protein>
<name>A0ACB8TN83_9APHY</name>
<proteinExistence type="predicted"/>
<dbReference type="Proteomes" id="UP001055072">
    <property type="component" value="Unassembled WGS sequence"/>
</dbReference>
<sequence>MFIVRRDSCACQHKIAGRKGAINRLEGRSVLQEPSLSFDTLGEWNINDSDLPLHIKHGPSDIRHHCDGDYGPIKVDIGIRGREPETTSTNTRSVPMYSIVPSALHSSACNLTTFETKGEYMRVQTLKDWRLQRFERREEDDGSQVCVWRSGWGGVEGERDRGSHHTASRKKGLKRESGLLSSTAICEKGDRLGCCVLWDD</sequence>
<accession>A0ACB8TN83</accession>
<dbReference type="EMBL" id="MU274963">
    <property type="protein sequence ID" value="KAI0083488.1"/>
    <property type="molecule type" value="Genomic_DNA"/>
</dbReference>
<keyword evidence="2" id="KW-1185">Reference proteome</keyword>